<evidence type="ECO:0000256" key="1">
    <source>
        <dbReference type="SAM" id="Phobius"/>
    </source>
</evidence>
<comment type="caution">
    <text evidence="2">The sequence shown here is derived from an EMBL/GenBank/DDBJ whole genome shotgun (WGS) entry which is preliminary data.</text>
</comment>
<name>A0ABD6DH09_9EURY</name>
<gene>
    <name evidence="2" type="ORF">ACFSBL_02975</name>
</gene>
<evidence type="ECO:0000313" key="3">
    <source>
        <dbReference type="Proteomes" id="UP001597034"/>
    </source>
</evidence>
<evidence type="ECO:0000313" key="2">
    <source>
        <dbReference type="EMBL" id="MFD1644637.1"/>
    </source>
</evidence>
<dbReference type="RefSeq" id="WP_256399899.1">
    <property type="nucleotide sequence ID" value="NZ_JANHJR010000002.1"/>
</dbReference>
<sequence length="146" mass="14933">MSDTAVRTVGLSAAVLVGGLTASVLVVVGLALGPFGVEPALDVVAEYGAWTLAIAALAAGFLQTFVTTSVHQHYSWARAPGVLLHLAWTVTCGYALVTFGVSIVPLVLCIANGIATVGLLTAGEAFVTSRTDTSEMHATEIGTGYR</sequence>
<feature type="transmembrane region" description="Helical" evidence="1">
    <location>
        <begin position="47"/>
        <end position="67"/>
    </location>
</feature>
<keyword evidence="3" id="KW-1185">Reference proteome</keyword>
<protein>
    <submittedName>
        <fullName evidence="2">Uncharacterized protein</fullName>
    </submittedName>
</protein>
<keyword evidence="1" id="KW-0472">Membrane</keyword>
<accession>A0ABD6DH09</accession>
<feature type="transmembrane region" description="Helical" evidence="1">
    <location>
        <begin position="12"/>
        <end position="35"/>
    </location>
</feature>
<organism evidence="2 3">
    <name type="scientific">Haloarchaeobius litoreus</name>
    <dbReference type="NCBI Taxonomy" id="755306"/>
    <lineage>
        <taxon>Archaea</taxon>
        <taxon>Methanobacteriati</taxon>
        <taxon>Methanobacteriota</taxon>
        <taxon>Stenosarchaea group</taxon>
        <taxon>Halobacteria</taxon>
        <taxon>Halobacteriales</taxon>
        <taxon>Halorubellaceae</taxon>
        <taxon>Haloarchaeobius</taxon>
    </lineage>
</organism>
<dbReference type="Proteomes" id="UP001597034">
    <property type="component" value="Unassembled WGS sequence"/>
</dbReference>
<keyword evidence="1" id="KW-1133">Transmembrane helix</keyword>
<feature type="transmembrane region" description="Helical" evidence="1">
    <location>
        <begin position="79"/>
        <end position="97"/>
    </location>
</feature>
<proteinExistence type="predicted"/>
<keyword evidence="1" id="KW-0812">Transmembrane</keyword>
<dbReference type="AlphaFoldDB" id="A0ABD6DH09"/>
<dbReference type="EMBL" id="JBHUDO010000001">
    <property type="protein sequence ID" value="MFD1644637.1"/>
    <property type="molecule type" value="Genomic_DNA"/>
</dbReference>
<reference evidence="2 3" key="1">
    <citation type="journal article" date="2019" name="Int. J. Syst. Evol. Microbiol.">
        <title>The Global Catalogue of Microorganisms (GCM) 10K type strain sequencing project: providing services to taxonomists for standard genome sequencing and annotation.</title>
        <authorList>
            <consortium name="The Broad Institute Genomics Platform"/>
            <consortium name="The Broad Institute Genome Sequencing Center for Infectious Disease"/>
            <person name="Wu L."/>
            <person name="Ma J."/>
        </authorList>
    </citation>
    <scope>NUCLEOTIDE SEQUENCE [LARGE SCALE GENOMIC DNA]</scope>
    <source>
        <strain evidence="2 3">CGMCC 1.10390</strain>
    </source>
</reference>